<organism evidence="2 3">
    <name type="scientific">Sandaracinobacteroides saxicola</name>
    <dbReference type="NCBI Taxonomy" id="2759707"/>
    <lineage>
        <taxon>Bacteria</taxon>
        <taxon>Pseudomonadati</taxon>
        <taxon>Pseudomonadota</taxon>
        <taxon>Alphaproteobacteria</taxon>
        <taxon>Sphingomonadales</taxon>
        <taxon>Sphingosinicellaceae</taxon>
        <taxon>Sandaracinobacteroides</taxon>
    </lineage>
</organism>
<accession>A0A7G5IJD0</accession>
<evidence type="ECO:0000256" key="1">
    <source>
        <dbReference type="SAM" id="MobiDB-lite"/>
    </source>
</evidence>
<gene>
    <name evidence="2" type="ORF">H3309_02920</name>
</gene>
<dbReference type="KEGG" id="sand:H3309_02920"/>
<reference evidence="2 3" key="1">
    <citation type="submission" date="2020-07" db="EMBL/GenBank/DDBJ databases">
        <title>Complete genome sequence for Sandaracinobacter sp. M6.</title>
        <authorList>
            <person name="Tang Y."/>
            <person name="Liu Q."/>
            <person name="Guo Z."/>
            <person name="Lei P."/>
            <person name="Huang B."/>
        </authorList>
    </citation>
    <scope>NUCLEOTIDE SEQUENCE [LARGE SCALE GENOMIC DNA]</scope>
    <source>
        <strain evidence="2 3">M6</strain>
    </source>
</reference>
<evidence type="ECO:0000313" key="3">
    <source>
        <dbReference type="Proteomes" id="UP000515292"/>
    </source>
</evidence>
<dbReference type="EMBL" id="CP059851">
    <property type="protein sequence ID" value="QMW23472.1"/>
    <property type="molecule type" value="Genomic_DNA"/>
</dbReference>
<dbReference type="RefSeq" id="WP_182297295.1">
    <property type="nucleotide sequence ID" value="NZ_CP059851.1"/>
</dbReference>
<sequence>MMRDRNDVASDDADFETVAGDPASYYADPQAIVADDSLSQAQKRRFLTEWAQDLIDRQASDNEGMAPAAGHAGHDDSALLRRVNDAIADVEIAGEREAGANGWRQWWRRLTSG</sequence>
<dbReference type="Proteomes" id="UP000515292">
    <property type="component" value="Chromosome"/>
</dbReference>
<keyword evidence="3" id="KW-1185">Reference proteome</keyword>
<protein>
    <submittedName>
        <fullName evidence="2">Uncharacterized protein</fullName>
    </submittedName>
</protein>
<feature type="region of interest" description="Disordered" evidence="1">
    <location>
        <begin position="1"/>
        <end position="21"/>
    </location>
</feature>
<evidence type="ECO:0000313" key="2">
    <source>
        <dbReference type="EMBL" id="QMW23472.1"/>
    </source>
</evidence>
<name>A0A7G5IJD0_9SPHN</name>
<proteinExistence type="predicted"/>
<dbReference type="AlphaFoldDB" id="A0A7G5IJD0"/>